<dbReference type="Proteomes" id="UP000265520">
    <property type="component" value="Unassembled WGS sequence"/>
</dbReference>
<keyword evidence="1" id="KW-0812">Transmembrane</keyword>
<evidence type="ECO:0000256" key="1">
    <source>
        <dbReference type="SAM" id="Phobius"/>
    </source>
</evidence>
<accession>A0A392QM68</accession>
<keyword evidence="1" id="KW-1133">Transmembrane helix</keyword>
<sequence>QFGYSSSLCAGLLETFHDPDSSSHMPQPDNVRKGSVRGYSVLAVVSFVTLRGSMVILAILAFVVLSSVD</sequence>
<name>A0A392QM68_9FABA</name>
<reference evidence="2 3" key="1">
    <citation type="journal article" date="2018" name="Front. Plant Sci.">
        <title>Red Clover (Trifolium pratense) and Zigzag Clover (T. medium) - A Picture of Genomic Similarities and Differences.</title>
        <authorList>
            <person name="Dluhosova J."/>
            <person name="Istvanek J."/>
            <person name="Nedelnik J."/>
            <person name="Repkova J."/>
        </authorList>
    </citation>
    <scope>NUCLEOTIDE SEQUENCE [LARGE SCALE GENOMIC DNA]</scope>
    <source>
        <strain evidence="3">cv. 10/8</strain>
        <tissue evidence="2">Leaf</tissue>
    </source>
</reference>
<dbReference type="AlphaFoldDB" id="A0A392QM68"/>
<feature type="transmembrane region" description="Helical" evidence="1">
    <location>
        <begin position="41"/>
        <end position="65"/>
    </location>
</feature>
<protein>
    <submittedName>
        <fullName evidence="2">Uncharacterized protein</fullName>
    </submittedName>
</protein>
<feature type="non-terminal residue" evidence="2">
    <location>
        <position position="1"/>
    </location>
</feature>
<evidence type="ECO:0000313" key="2">
    <source>
        <dbReference type="EMBL" id="MCI24760.1"/>
    </source>
</evidence>
<evidence type="ECO:0000313" key="3">
    <source>
        <dbReference type="Proteomes" id="UP000265520"/>
    </source>
</evidence>
<keyword evidence="3" id="KW-1185">Reference proteome</keyword>
<proteinExistence type="predicted"/>
<keyword evidence="1" id="KW-0472">Membrane</keyword>
<dbReference type="EMBL" id="LXQA010143396">
    <property type="protein sequence ID" value="MCI24760.1"/>
    <property type="molecule type" value="Genomic_DNA"/>
</dbReference>
<organism evidence="2 3">
    <name type="scientific">Trifolium medium</name>
    <dbReference type="NCBI Taxonomy" id="97028"/>
    <lineage>
        <taxon>Eukaryota</taxon>
        <taxon>Viridiplantae</taxon>
        <taxon>Streptophyta</taxon>
        <taxon>Embryophyta</taxon>
        <taxon>Tracheophyta</taxon>
        <taxon>Spermatophyta</taxon>
        <taxon>Magnoliopsida</taxon>
        <taxon>eudicotyledons</taxon>
        <taxon>Gunneridae</taxon>
        <taxon>Pentapetalae</taxon>
        <taxon>rosids</taxon>
        <taxon>fabids</taxon>
        <taxon>Fabales</taxon>
        <taxon>Fabaceae</taxon>
        <taxon>Papilionoideae</taxon>
        <taxon>50 kb inversion clade</taxon>
        <taxon>NPAAA clade</taxon>
        <taxon>Hologalegina</taxon>
        <taxon>IRL clade</taxon>
        <taxon>Trifolieae</taxon>
        <taxon>Trifolium</taxon>
    </lineage>
</organism>
<comment type="caution">
    <text evidence="2">The sequence shown here is derived from an EMBL/GenBank/DDBJ whole genome shotgun (WGS) entry which is preliminary data.</text>
</comment>